<feature type="transmembrane region" description="Helical" evidence="9">
    <location>
        <begin position="1060"/>
        <end position="1080"/>
    </location>
</feature>
<feature type="transmembrane region" description="Helical" evidence="9">
    <location>
        <begin position="865"/>
        <end position="885"/>
    </location>
</feature>
<dbReference type="InterPro" id="IPR003439">
    <property type="entry name" value="ABC_transporter-like_ATP-bd"/>
</dbReference>
<dbReference type="PANTHER" id="PTHR48041">
    <property type="entry name" value="ABC TRANSPORTER G FAMILY MEMBER 28"/>
    <property type="match status" value="1"/>
</dbReference>
<dbReference type="PANTHER" id="PTHR48041:SF2">
    <property type="entry name" value="ATP-DEPENDENT PERMEASE-RELATED"/>
    <property type="match status" value="1"/>
</dbReference>
<dbReference type="SUPFAM" id="SSF52540">
    <property type="entry name" value="P-loop containing nucleoside triphosphate hydrolases"/>
    <property type="match status" value="1"/>
</dbReference>
<dbReference type="PROSITE" id="PS00211">
    <property type="entry name" value="ABC_TRANSPORTER_1"/>
    <property type="match status" value="1"/>
</dbReference>
<dbReference type="SMART" id="SM00382">
    <property type="entry name" value="AAA"/>
    <property type="match status" value="1"/>
</dbReference>
<keyword evidence="5" id="KW-0067">ATP-binding</keyword>
<sequence>MDTEDMVLPLDPAGRTIQGSTQIWIDLDPDERYPFGGAFPWPPTNWDQDSQAGSPATDLPQQRAPLISAILQHRKPKLRTSPSSRAQLARPMIPLHRRLPSLACLAILTTFAAVVSAQSPTSRALATATVTTTVTATPTGAPPTCVPQYDCSSSPKGCLNNGLCEGKTCKCKPGFGGTDCALLSCGSPLTDPSQRPTVASGTGCSTCDDGFGGVNCNVCQTDAGCRSKPPSRTSFLGAEDMVCNKKPEVYFNAFMSCAVRTPELEGFFPGNYSLTVDLDPINKTMSAQLWLNKAEQFFCKMPECTLATTETDGIIKTKWDCPVLQCTCIEPTLLCGGIPGPVITLGPTINGLKGPFSLTCPHGSTDCDFFIGDLAGFFPTGLKMTECDMGECVFPSEIQSEITSVQKTMPPGVIACLAILGALVLILIVICSIAKRNQVVLSRTPYTLNTEAASLEFRNVGYTLNKDGLEVLKGISGAAPAGVVLAVMGPSGAGKSTLVDILAGKRKDGKVTGHILLNGKQVHESEIRRAVGFVDQEDTLPPTQTVYEAVLFSAMLRLPEAMPIFRVHERVAEVIEMLGLTHCSHRRIGNVTVRGISGGEKRRVSIALELITRPPILILDEPTSGLDSYSAHMVVEQLCKLAASKTTTVIMTIHQPRSDIFFMFDQTLVVSKGQALYFGPTDTAAEYFHRRGLECPKNYNIADYLLDIAMDQELVAKAKSFAGTDDEKTGLSTGHQTHVPGNIVSRRATTNGTHHGNPSDITHTSDNGQYETTVPMEESGSSGSSGSSTVSLPEVITAQKSQKTVYPTSFLTQLRVIMKRNWQTLIRDKSLLVLHLAVSIVLGLFIGGLYFAVPMDLGGFQNRAGSLFFMLALLGFSSISALGAFTETRTLFIKERSNGYYPPMPFVISTLLFDLIPLRIIPSLFMGCIAYFMIGLSPVVETFFKFLLILVLFNVATAMFCLVIAAAVRTTGVASLACSIVMLFMMLFGGFMINSGKIPDALTWIQYLSMFKYGFEALAVNEVATSKLIDNIQGVAFNVPGSLILQKLFGFDLGGFWKNMIVLIGFNVLFIAAFWAIVSLRLKERK</sequence>
<keyword evidence="6 9" id="KW-1133">Transmembrane helix</keyword>
<evidence type="ECO:0000256" key="5">
    <source>
        <dbReference type="ARBA" id="ARBA00022840"/>
    </source>
</evidence>
<evidence type="ECO:0000256" key="6">
    <source>
        <dbReference type="ARBA" id="ARBA00022989"/>
    </source>
</evidence>
<dbReference type="PROSITE" id="PS50893">
    <property type="entry name" value="ABC_TRANSPORTER_2"/>
    <property type="match status" value="1"/>
</dbReference>
<protein>
    <recommendedName>
        <fullName evidence="10">ABC transporter domain-containing protein</fullName>
    </recommendedName>
</protein>
<feature type="compositionally biased region" description="Low complexity" evidence="8">
    <location>
        <begin position="779"/>
        <end position="788"/>
    </location>
</feature>
<dbReference type="Pfam" id="PF01061">
    <property type="entry name" value="ABC2_membrane"/>
    <property type="match status" value="1"/>
</dbReference>
<feature type="transmembrane region" description="Helical" evidence="9">
    <location>
        <begin position="906"/>
        <end position="934"/>
    </location>
</feature>
<evidence type="ECO:0000256" key="4">
    <source>
        <dbReference type="ARBA" id="ARBA00022741"/>
    </source>
</evidence>
<feature type="transmembrane region" description="Helical" evidence="9">
    <location>
        <begin position="831"/>
        <end position="853"/>
    </location>
</feature>
<dbReference type="InterPro" id="IPR000742">
    <property type="entry name" value="EGF"/>
</dbReference>
<dbReference type="CDD" id="cd03213">
    <property type="entry name" value="ABCG_EPDR"/>
    <property type="match status" value="1"/>
</dbReference>
<gene>
    <name evidence="11" type="ORF">KVV02_004849</name>
</gene>
<dbReference type="Gene3D" id="3.40.50.300">
    <property type="entry name" value="P-loop containing nucleotide triphosphate hydrolases"/>
    <property type="match status" value="1"/>
</dbReference>
<accession>A0A9P8CTZ1</accession>
<comment type="subcellular location">
    <subcellularLocation>
        <location evidence="1">Membrane</location>
        <topology evidence="1">Multi-pass membrane protein</topology>
    </subcellularLocation>
</comment>
<organism evidence="11 12">
    <name type="scientific">Mortierella alpina</name>
    <name type="common">Oleaginous fungus</name>
    <name type="synonym">Mortierella renispora</name>
    <dbReference type="NCBI Taxonomy" id="64518"/>
    <lineage>
        <taxon>Eukaryota</taxon>
        <taxon>Fungi</taxon>
        <taxon>Fungi incertae sedis</taxon>
        <taxon>Mucoromycota</taxon>
        <taxon>Mortierellomycotina</taxon>
        <taxon>Mortierellomycetes</taxon>
        <taxon>Mortierellales</taxon>
        <taxon>Mortierellaceae</taxon>
        <taxon>Mortierella</taxon>
    </lineage>
</organism>
<comment type="caution">
    <text evidence="11">The sequence shown here is derived from an EMBL/GenBank/DDBJ whole genome shotgun (WGS) entry which is preliminary data.</text>
</comment>
<feature type="domain" description="ABC transporter" evidence="10">
    <location>
        <begin position="455"/>
        <end position="697"/>
    </location>
</feature>
<dbReference type="PROSITE" id="PS01186">
    <property type="entry name" value="EGF_2"/>
    <property type="match status" value="1"/>
</dbReference>
<dbReference type="InterPro" id="IPR050352">
    <property type="entry name" value="ABCG_transporters"/>
</dbReference>
<keyword evidence="3 9" id="KW-0812">Transmembrane</keyword>
<dbReference type="Pfam" id="PF00005">
    <property type="entry name" value="ABC_tran"/>
    <property type="match status" value="1"/>
</dbReference>
<evidence type="ECO:0000256" key="2">
    <source>
        <dbReference type="ARBA" id="ARBA00022448"/>
    </source>
</evidence>
<evidence type="ECO:0000256" key="9">
    <source>
        <dbReference type="SAM" id="Phobius"/>
    </source>
</evidence>
<keyword evidence="2" id="KW-0813">Transport</keyword>
<evidence type="ECO:0000259" key="10">
    <source>
        <dbReference type="PROSITE" id="PS50893"/>
    </source>
</evidence>
<feature type="region of interest" description="Disordered" evidence="8">
    <location>
        <begin position="725"/>
        <end position="789"/>
    </location>
</feature>
<feature type="transmembrane region" description="Helical" evidence="9">
    <location>
        <begin position="973"/>
        <end position="993"/>
    </location>
</feature>
<dbReference type="Proteomes" id="UP000717515">
    <property type="component" value="Unassembled WGS sequence"/>
</dbReference>
<evidence type="ECO:0000313" key="12">
    <source>
        <dbReference type="Proteomes" id="UP000717515"/>
    </source>
</evidence>
<dbReference type="PROSITE" id="PS00022">
    <property type="entry name" value="EGF_1"/>
    <property type="match status" value="1"/>
</dbReference>
<keyword evidence="7 9" id="KW-0472">Membrane</keyword>
<evidence type="ECO:0000313" key="11">
    <source>
        <dbReference type="EMBL" id="KAG9319733.1"/>
    </source>
</evidence>
<dbReference type="InterPro" id="IPR003593">
    <property type="entry name" value="AAA+_ATPase"/>
</dbReference>
<evidence type="ECO:0000256" key="1">
    <source>
        <dbReference type="ARBA" id="ARBA00004141"/>
    </source>
</evidence>
<feature type="transmembrane region" description="Helical" evidence="9">
    <location>
        <begin position="946"/>
        <end position="966"/>
    </location>
</feature>
<dbReference type="GO" id="GO:0140359">
    <property type="term" value="F:ABC-type transporter activity"/>
    <property type="evidence" value="ECO:0007669"/>
    <property type="project" value="InterPro"/>
</dbReference>
<dbReference type="InterPro" id="IPR013525">
    <property type="entry name" value="ABC2_TM"/>
</dbReference>
<proteinExistence type="predicted"/>
<evidence type="ECO:0000256" key="7">
    <source>
        <dbReference type="ARBA" id="ARBA00023136"/>
    </source>
</evidence>
<dbReference type="GO" id="GO:0016887">
    <property type="term" value="F:ATP hydrolysis activity"/>
    <property type="evidence" value="ECO:0007669"/>
    <property type="project" value="InterPro"/>
</dbReference>
<feature type="compositionally biased region" description="Polar residues" evidence="8">
    <location>
        <begin position="747"/>
        <end position="772"/>
    </location>
</feature>
<dbReference type="GO" id="GO:0016020">
    <property type="term" value="C:membrane"/>
    <property type="evidence" value="ECO:0007669"/>
    <property type="project" value="UniProtKB-SubCell"/>
</dbReference>
<dbReference type="GO" id="GO:0005524">
    <property type="term" value="F:ATP binding"/>
    <property type="evidence" value="ECO:0007669"/>
    <property type="project" value="UniProtKB-KW"/>
</dbReference>
<reference evidence="11" key="1">
    <citation type="submission" date="2021-07" db="EMBL/GenBank/DDBJ databases">
        <title>Draft genome of Mortierella alpina, strain LL118, isolated from an aspen leaf litter sample.</title>
        <authorList>
            <person name="Yang S."/>
            <person name="Vinatzer B.A."/>
        </authorList>
    </citation>
    <scope>NUCLEOTIDE SEQUENCE</scope>
    <source>
        <strain evidence="11">LL118</strain>
    </source>
</reference>
<evidence type="ECO:0000256" key="3">
    <source>
        <dbReference type="ARBA" id="ARBA00022692"/>
    </source>
</evidence>
<dbReference type="AlphaFoldDB" id="A0A9P8CTZ1"/>
<evidence type="ECO:0000256" key="8">
    <source>
        <dbReference type="SAM" id="MobiDB-lite"/>
    </source>
</evidence>
<keyword evidence="4" id="KW-0547">Nucleotide-binding</keyword>
<dbReference type="EMBL" id="JAIFTL010000386">
    <property type="protein sequence ID" value="KAG9319733.1"/>
    <property type="molecule type" value="Genomic_DNA"/>
</dbReference>
<dbReference type="InterPro" id="IPR027417">
    <property type="entry name" value="P-loop_NTPase"/>
</dbReference>
<dbReference type="InterPro" id="IPR017871">
    <property type="entry name" value="ABC_transporter-like_CS"/>
</dbReference>
<feature type="transmembrane region" description="Helical" evidence="9">
    <location>
        <begin position="412"/>
        <end position="434"/>
    </location>
</feature>
<name>A0A9P8CTZ1_MORAP</name>